<name>A0AAV6HRM1_9ERIC</name>
<dbReference type="Proteomes" id="UP000823749">
    <property type="component" value="Chromosome 13"/>
</dbReference>
<reference evidence="3 4" key="1">
    <citation type="submission" date="2020-08" db="EMBL/GenBank/DDBJ databases">
        <title>Plant Genome Project.</title>
        <authorList>
            <person name="Zhang R.-G."/>
        </authorList>
    </citation>
    <scope>NUCLEOTIDE SEQUENCE [LARGE SCALE GENOMIC DNA]</scope>
    <source>
        <strain evidence="3">WSP0</strain>
        <tissue evidence="3">Leaf</tissue>
    </source>
</reference>
<organism evidence="3 4">
    <name type="scientific">Rhododendron griersonianum</name>
    <dbReference type="NCBI Taxonomy" id="479676"/>
    <lineage>
        <taxon>Eukaryota</taxon>
        <taxon>Viridiplantae</taxon>
        <taxon>Streptophyta</taxon>
        <taxon>Embryophyta</taxon>
        <taxon>Tracheophyta</taxon>
        <taxon>Spermatophyta</taxon>
        <taxon>Magnoliopsida</taxon>
        <taxon>eudicotyledons</taxon>
        <taxon>Gunneridae</taxon>
        <taxon>Pentapetalae</taxon>
        <taxon>asterids</taxon>
        <taxon>Ericales</taxon>
        <taxon>Ericaceae</taxon>
        <taxon>Ericoideae</taxon>
        <taxon>Rhodoreae</taxon>
        <taxon>Rhododendron</taxon>
    </lineage>
</organism>
<evidence type="ECO:0000259" key="2">
    <source>
        <dbReference type="Pfam" id="PF26175"/>
    </source>
</evidence>
<feature type="domain" description="FAR1" evidence="1">
    <location>
        <begin position="68"/>
        <end position="159"/>
    </location>
</feature>
<dbReference type="PANTHER" id="PTHR47718:SF9">
    <property type="entry name" value="PROTEIN FAR1-RELATED SEQUENCE"/>
    <property type="match status" value="1"/>
</dbReference>
<dbReference type="Pfam" id="PF03101">
    <property type="entry name" value="FAR1"/>
    <property type="match status" value="1"/>
</dbReference>
<feature type="domain" description="FAR1-related sequence 11-like HTH-like" evidence="2">
    <location>
        <begin position="172"/>
        <end position="225"/>
    </location>
</feature>
<dbReference type="InterPro" id="IPR058778">
    <property type="entry name" value="HTH_FAR1-11-like"/>
</dbReference>
<proteinExistence type="predicted"/>
<dbReference type="InterPro" id="IPR004330">
    <property type="entry name" value="FAR1_DNA_bnd_dom"/>
</dbReference>
<dbReference type="EMBL" id="JACTNZ010000013">
    <property type="protein sequence ID" value="KAG5516679.1"/>
    <property type="molecule type" value="Genomic_DNA"/>
</dbReference>
<sequence>MDEHVFDFDLNELPNDEEEIIQIEGNNTLELTEYPSEIGGSRKDDSIRNEFDPFIGQCFLSEEEAFIFFKKYACRNGFSIRKDRTNKKNGEVKRRDFCCQCQGKMRLKLIDLSKEQRNTQSVKCGCKVRMRITLRKSFDIFPQEWQITEFIKDHNHELLSPSEVRFLPANRKITKDDEKRILLFKEAGLPVKAIMRVLELEKNISHGSLPFLDKDVRNLFTKIGKKNGVEDVKDLLQHCKVAQDENRKFQYAYRVDEERKLEHIFWSPFHSFFTGTHKNILRK</sequence>
<evidence type="ECO:0000313" key="3">
    <source>
        <dbReference type="EMBL" id="KAG5516679.1"/>
    </source>
</evidence>
<protein>
    <recommendedName>
        <fullName evidence="5">Protein FAR1-RELATED SEQUENCE</fullName>
    </recommendedName>
</protein>
<dbReference type="AlphaFoldDB" id="A0AAV6HRM1"/>
<keyword evidence="4" id="KW-1185">Reference proteome</keyword>
<comment type="caution">
    <text evidence="3">The sequence shown here is derived from an EMBL/GenBank/DDBJ whole genome shotgun (WGS) entry which is preliminary data.</text>
</comment>
<accession>A0AAV6HRM1</accession>
<evidence type="ECO:0008006" key="5">
    <source>
        <dbReference type="Google" id="ProtNLM"/>
    </source>
</evidence>
<evidence type="ECO:0000259" key="1">
    <source>
        <dbReference type="Pfam" id="PF03101"/>
    </source>
</evidence>
<dbReference type="PANTHER" id="PTHR47718">
    <property type="entry name" value="OS01G0519700 PROTEIN"/>
    <property type="match status" value="1"/>
</dbReference>
<gene>
    <name evidence="3" type="ORF">RHGRI_037427</name>
</gene>
<dbReference type="Pfam" id="PF26175">
    <property type="entry name" value="HTH_FAR1"/>
    <property type="match status" value="1"/>
</dbReference>
<evidence type="ECO:0000313" key="4">
    <source>
        <dbReference type="Proteomes" id="UP000823749"/>
    </source>
</evidence>